<organism evidence="4 5">
    <name type="scientific">Marmoricola endophyticus</name>
    <dbReference type="NCBI Taxonomy" id="2040280"/>
    <lineage>
        <taxon>Bacteria</taxon>
        <taxon>Bacillati</taxon>
        <taxon>Actinomycetota</taxon>
        <taxon>Actinomycetes</taxon>
        <taxon>Propionibacteriales</taxon>
        <taxon>Nocardioidaceae</taxon>
        <taxon>Marmoricola</taxon>
    </lineage>
</organism>
<dbReference type="InterPro" id="IPR037185">
    <property type="entry name" value="EmrE-like"/>
</dbReference>
<gene>
    <name evidence="4" type="ORF">GCM10011519_12420</name>
</gene>
<keyword evidence="5" id="KW-1185">Reference proteome</keyword>
<accession>A0A917BEW8</accession>
<feature type="transmembrane region" description="Helical" evidence="2">
    <location>
        <begin position="212"/>
        <end position="230"/>
    </location>
</feature>
<dbReference type="Pfam" id="PF00892">
    <property type="entry name" value="EamA"/>
    <property type="match status" value="2"/>
</dbReference>
<feature type="transmembrane region" description="Helical" evidence="2">
    <location>
        <begin position="267"/>
        <end position="287"/>
    </location>
</feature>
<feature type="transmembrane region" description="Helical" evidence="2">
    <location>
        <begin position="180"/>
        <end position="200"/>
    </location>
</feature>
<protein>
    <submittedName>
        <fullName evidence="4">Membrane protein</fullName>
    </submittedName>
</protein>
<dbReference type="EMBL" id="BMKQ01000001">
    <property type="protein sequence ID" value="GGF40248.1"/>
    <property type="molecule type" value="Genomic_DNA"/>
</dbReference>
<feature type="domain" description="EamA" evidence="3">
    <location>
        <begin position="151"/>
        <end position="284"/>
    </location>
</feature>
<dbReference type="PANTHER" id="PTHR22911">
    <property type="entry name" value="ACYL-MALONYL CONDENSING ENZYME-RELATED"/>
    <property type="match status" value="1"/>
</dbReference>
<feature type="domain" description="EamA" evidence="3">
    <location>
        <begin position="9"/>
        <end position="138"/>
    </location>
</feature>
<name>A0A917BEW8_9ACTN</name>
<feature type="transmembrane region" description="Helical" evidence="2">
    <location>
        <begin position="67"/>
        <end position="86"/>
    </location>
</feature>
<evidence type="ECO:0000259" key="3">
    <source>
        <dbReference type="Pfam" id="PF00892"/>
    </source>
</evidence>
<evidence type="ECO:0000313" key="4">
    <source>
        <dbReference type="EMBL" id="GGF40248.1"/>
    </source>
</evidence>
<dbReference type="RefSeq" id="WP_188778998.1">
    <property type="nucleotide sequence ID" value="NZ_BMKQ01000001.1"/>
</dbReference>
<keyword evidence="2" id="KW-0472">Membrane</keyword>
<dbReference type="GO" id="GO:0016020">
    <property type="term" value="C:membrane"/>
    <property type="evidence" value="ECO:0007669"/>
    <property type="project" value="InterPro"/>
</dbReference>
<keyword evidence="2" id="KW-0812">Transmembrane</keyword>
<dbReference type="AlphaFoldDB" id="A0A917BEW8"/>
<keyword evidence="2" id="KW-1133">Transmembrane helix</keyword>
<dbReference type="InterPro" id="IPR000620">
    <property type="entry name" value="EamA_dom"/>
</dbReference>
<evidence type="ECO:0000313" key="5">
    <source>
        <dbReference type="Proteomes" id="UP000649179"/>
    </source>
</evidence>
<dbReference type="PANTHER" id="PTHR22911:SF76">
    <property type="entry name" value="EAMA DOMAIN-CONTAINING PROTEIN"/>
    <property type="match status" value="1"/>
</dbReference>
<dbReference type="SUPFAM" id="SSF103481">
    <property type="entry name" value="Multidrug resistance efflux transporter EmrE"/>
    <property type="match status" value="2"/>
</dbReference>
<feature type="transmembrane region" description="Helical" evidence="2">
    <location>
        <begin position="149"/>
        <end position="168"/>
    </location>
</feature>
<feature type="transmembrane region" description="Helical" evidence="2">
    <location>
        <begin position="117"/>
        <end position="137"/>
    </location>
</feature>
<reference evidence="4" key="1">
    <citation type="journal article" date="2014" name="Int. J. Syst. Evol. Microbiol.">
        <title>Complete genome sequence of Corynebacterium casei LMG S-19264T (=DSM 44701T), isolated from a smear-ripened cheese.</title>
        <authorList>
            <consortium name="US DOE Joint Genome Institute (JGI-PGF)"/>
            <person name="Walter F."/>
            <person name="Albersmeier A."/>
            <person name="Kalinowski J."/>
            <person name="Ruckert C."/>
        </authorList>
    </citation>
    <scope>NUCLEOTIDE SEQUENCE</scope>
    <source>
        <strain evidence="4">CGMCC 1.16067</strain>
    </source>
</reference>
<feature type="transmembrane region" description="Helical" evidence="2">
    <location>
        <begin position="242"/>
        <end position="261"/>
    </location>
</feature>
<dbReference type="Proteomes" id="UP000649179">
    <property type="component" value="Unassembled WGS sequence"/>
</dbReference>
<feature type="transmembrane region" description="Helical" evidence="2">
    <location>
        <begin position="38"/>
        <end position="55"/>
    </location>
</feature>
<evidence type="ECO:0000256" key="1">
    <source>
        <dbReference type="ARBA" id="ARBA00007362"/>
    </source>
</evidence>
<feature type="transmembrane region" description="Helical" evidence="2">
    <location>
        <begin position="92"/>
        <end position="110"/>
    </location>
</feature>
<sequence length="297" mass="30269">MRAVGPATVALMVVGVVAVSFSGPLMAGLAVPALAVSMWRNAMATGLLAPVALTRRRAELRALDRRTVTMVVTAGLCLALHFGTWVTSLRMTSVAASTALVSLQVVWVVAWDRLTGVRLAALAWAGLVLALGGVLVITGVDVATSTRAVVGDLLAVVGSVAVAAYTVLGSHVRRGVSTTTYTVCCYGTAALALLVTGLLLGVRLVGYAPREWGLLLVVTLTAQLLGHSVFNRLLDTISPMVVSLALLLEIPGAAVIAAALLGQVPAAGVFAGLGLVLAGLALVVLTARRAVPEPAGM</sequence>
<comment type="similarity">
    <text evidence="1">Belongs to the EamA transporter family.</text>
</comment>
<evidence type="ECO:0000256" key="2">
    <source>
        <dbReference type="SAM" id="Phobius"/>
    </source>
</evidence>
<proteinExistence type="inferred from homology"/>
<comment type="caution">
    <text evidence="4">The sequence shown here is derived from an EMBL/GenBank/DDBJ whole genome shotgun (WGS) entry which is preliminary data.</text>
</comment>
<reference evidence="4" key="2">
    <citation type="submission" date="2020-09" db="EMBL/GenBank/DDBJ databases">
        <authorList>
            <person name="Sun Q."/>
            <person name="Zhou Y."/>
        </authorList>
    </citation>
    <scope>NUCLEOTIDE SEQUENCE</scope>
    <source>
        <strain evidence="4">CGMCC 1.16067</strain>
    </source>
</reference>